<dbReference type="eggNOG" id="KOG4275">
    <property type="taxonomic scope" value="Eukaryota"/>
</dbReference>
<evidence type="ECO:0000313" key="7">
    <source>
        <dbReference type="EnsemblMetazoa" id="tetur08g04380.1"/>
    </source>
</evidence>
<feature type="compositionally biased region" description="Low complexity" evidence="5">
    <location>
        <begin position="99"/>
        <end position="112"/>
    </location>
</feature>
<feature type="region of interest" description="Disordered" evidence="5">
    <location>
        <begin position="1"/>
        <end position="47"/>
    </location>
</feature>
<keyword evidence="2 4" id="KW-0863">Zinc-finger</keyword>
<comment type="subcellular location">
    <subcellularLocation>
        <location evidence="1">Cell membrane</location>
        <topology evidence="1">Peripheral membrane protein</topology>
    </subcellularLocation>
</comment>
<dbReference type="InterPro" id="IPR057299">
    <property type="entry name" value="RNF34_RFFL_SAP"/>
</dbReference>
<dbReference type="InterPro" id="IPR011011">
    <property type="entry name" value="Znf_FYVE_PHD"/>
</dbReference>
<feature type="compositionally biased region" description="Low complexity" evidence="5">
    <location>
        <begin position="231"/>
        <end position="251"/>
    </location>
</feature>
<reference evidence="8" key="1">
    <citation type="submission" date="2011-08" db="EMBL/GenBank/DDBJ databases">
        <authorList>
            <person name="Rombauts S."/>
        </authorList>
    </citation>
    <scope>NUCLEOTIDE SEQUENCE</scope>
    <source>
        <strain evidence="8">London</strain>
    </source>
</reference>
<dbReference type="GO" id="GO:0005737">
    <property type="term" value="C:cytoplasm"/>
    <property type="evidence" value="ECO:0007669"/>
    <property type="project" value="TreeGrafter"/>
</dbReference>
<dbReference type="PANTHER" id="PTHR14879">
    <property type="entry name" value="CASPASE REGULATOR, RING FINGER DOMAIN-CONTAINING"/>
    <property type="match status" value="1"/>
</dbReference>
<dbReference type="GO" id="GO:0070936">
    <property type="term" value="P:protein K48-linked ubiquitination"/>
    <property type="evidence" value="ECO:0007669"/>
    <property type="project" value="TreeGrafter"/>
</dbReference>
<dbReference type="GO" id="GO:0061630">
    <property type="term" value="F:ubiquitin protein ligase activity"/>
    <property type="evidence" value="ECO:0007669"/>
    <property type="project" value="TreeGrafter"/>
</dbReference>
<dbReference type="Pfam" id="PF13920">
    <property type="entry name" value="zf-C3HC4_3"/>
    <property type="match status" value="1"/>
</dbReference>
<dbReference type="STRING" id="32264.T1KBK2"/>
<evidence type="ECO:0000313" key="8">
    <source>
        <dbReference type="Proteomes" id="UP000015104"/>
    </source>
</evidence>
<evidence type="ECO:0000256" key="5">
    <source>
        <dbReference type="SAM" id="MobiDB-lite"/>
    </source>
</evidence>
<dbReference type="SUPFAM" id="SSF57850">
    <property type="entry name" value="RING/U-box"/>
    <property type="match status" value="1"/>
</dbReference>
<protein>
    <recommendedName>
        <fullName evidence="6">RING-type domain-containing protein</fullName>
    </recommendedName>
</protein>
<keyword evidence="3" id="KW-0862">Zinc</keyword>
<dbReference type="SMART" id="SM00184">
    <property type="entry name" value="RING"/>
    <property type="match status" value="1"/>
</dbReference>
<dbReference type="AlphaFoldDB" id="T1KBK2"/>
<dbReference type="GO" id="GO:0008270">
    <property type="term" value="F:zinc ion binding"/>
    <property type="evidence" value="ECO:0007669"/>
    <property type="project" value="UniProtKB-KW"/>
</dbReference>
<dbReference type="Pfam" id="PF22968">
    <property type="entry name" value="RNF34L-like_3rd"/>
    <property type="match status" value="1"/>
</dbReference>
<dbReference type="EMBL" id="CAEY01001951">
    <property type="status" value="NOT_ANNOTATED_CDS"/>
    <property type="molecule type" value="Genomic_DNA"/>
</dbReference>
<dbReference type="InterPro" id="IPR036361">
    <property type="entry name" value="SAP_dom_sf"/>
</dbReference>
<dbReference type="CDD" id="cd16500">
    <property type="entry name" value="RING-HC_CARP"/>
    <property type="match status" value="1"/>
</dbReference>
<dbReference type="PANTHER" id="PTHR14879:SF15">
    <property type="entry name" value="E3 UBIQUITIN-PROTEIN LIGASE RIFIFYLIN-LIKE PROTEIN"/>
    <property type="match status" value="1"/>
</dbReference>
<dbReference type="SUPFAM" id="SSF57903">
    <property type="entry name" value="FYVE/PHD zinc finger"/>
    <property type="match status" value="1"/>
</dbReference>
<evidence type="ECO:0000256" key="4">
    <source>
        <dbReference type="PROSITE-ProRule" id="PRU00175"/>
    </source>
</evidence>
<feature type="region of interest" description="Disordered" evidence="5">
    <location>
        <begin position="221"/>
        <end position="353"/>
    </location>
</feature>
<keyword evidence="2 4" id="KW-0479">Metal-binding</keyword>
<dbReference type="Gene3D" id="1.10.720.140">
    <property type="match status" value="1"/>
</dbReference>
<organism evidence="7 8">
    <name type="scientific">Tetranychus urticae</name>
    <name type="common">Two-spotted spider mite</name>
    <dbReference type="NCBI Taxonomy" id="32264"/>
    <lineage>
        <taxon>Eukaryota</taxon>
        <taxon>Metazoa</taxon>
        <taxon>Ecdysozoa</taxon>
        <taxon>Arthropoda</taxon>
        <taxon>Chelicerata</taxon>
        <taxon>Arachnida</taxon>
        <taxon>Acari</taxon>
        <taxon>Acariformes</taxon>
        <taxon>Trombidiformes</taxon>
        <taxon>Prostigmata</taxon>
        <taxon>Eleutherengona</taxon>
        <taxon>Raphignathae</taxon>
        <taxon>Tetranychoidea</taxon>
        <taxon>Tetranychidae</taxon>
        <taxon>Tetranychus</taxon>
    </lineage>
</organism>
<dbReference type="Pfam" id="PF23632">
    <property type="entry name" value="SAP_RNF34_RFFL"/>
    <property type="match status" value="1"/>
</dbReference>
<evidence type="ECO:0000256" key="1">
    <source>
        <dbReference type="ARBA" id="ARBA00004202"/>
    </source>
</evidence>
<feature type="compositionally biased region" description="Polar residues" evidence="5">
    <location>
        <begin position="77"/>
        <end position="98"/>
    </location>
</feature>
<feature type="compositionally biased region" description="Polar residues" evidence="5">
    <location>
        <begin position="342"/>
        <end position="353"/>
    </location>
</feature>
<dbReference type="InterPro" id="IPR051728">
    <property type="entry name" value="RING-FYVE_E3_ubiquitin-ligase"/>
</dbReference>
<dbReference type="Gene3D" id="3.30.40.10">
    <property type="entry name" value="Zinc/RING finger domain, C3HC4 (zinc finger)"/>
    <property type="match status" value="1"/>
</dbReference>
<dbReference type="PROSITE" id="PS50089">
    <property type="entry name" value="ZF_RING_2"/>
    <property type="match status" value="1"/>
</dbReference>
<feature type="compositionally biased region" description="Low complexity" evidence="5">
    <location>
        <begin position="36"/>
        <end position="47"/>
    </location>
</feature>
<dbReference type="GO" id="GO:0005886">
    <property type="term" value="C:plasma membrane"/>
    <property type="evidence" value="ECO:0007669"/>
    <property type="project" value="UniProtKB-SubCell"/>
</dbReference>
<dbReference type="Proteomes" id="UP000015104">
    <property type="component" value="Unassembled WGS sequence"/>
</dbReference>
<reference evidence="7" key="2">
    <citation type="submission" date="2015-06" db="UniProtKB">
        <authorList>
            <consortium name="EnsemblMetazoa"/>
        </authorList>
    </citation>
    <scope>IDENTIFICATION</scope>
</reference>
<feature type="compositionally biased region" description="Polar residues" evidence="5">
    <location>
        <begin position="1"/>
        <end position="35"/>
    </location>
</feature>
<sequence>MNASTFFNRSTGPQASTNSRPSNPRVNPGTGINANSPTSPTVGSSSSTTANGFNFHFEFPSINFANITDTLTSARFSPPNLSTLIPKQRSSTTTTRNETPSPSTSTGSNPSSGSRLIMVCENCGTKFHFLKRKKTCSDCSMDYCVNCFPKDGNHDFFASLRRARCRRCRIFNMQPLERTALLELRIKDLKWYMDKKRIPHRFCKEKSELVDLILRNGDHGRRHYSPSNSYPTSPLNNLNTSSNTSSNHSTNRIPRQDEESWVFVETEDPINRPSNINRPPRDNSSEANNINTNTNTSTTTDTPLILTSNTDSTADSNSSSNSSTTDATTSGSTHRNEETVSKENINYDSNSSSSLNTDFKPFNIADLTSEEQIRDLSIRQIKLLLTRNFVDFKGCCEKEELLEKAIRLWRDVNKARERGSQDLDDDNACKICMEKLIDCVLLECGHVVTCIDCGKRMNECPICRQYVVRAVRIFKS</sequence>
<accession>T1KBK2</accession>
<gene>
    <name evidence="7" type="primary">107362247</name>
</gene>
<evidence type="ECO:0000256" key="2">
    <source>
        <dbReference type="ARBA" id="ARBA00022771"/>
    </source>
</evidence>
<dbReference type="GO" id="GO:1902042">
    <property type="term" value="P:negative regulation of extrinsic apoptotic signaling pathway via death domain receptors"/>
    <property type="evidence" value="ECO:0007669"/>
    <property type="project" value="TreeGrafter"/>
</dbReference>
<dbReference type="EnsemblMetazoa" id="tetur08g04380.1">
    <property type="protein sequence ID" value="tetur08g04380.1"/>
    <property type="gene ID" value="tetur08g04380"/>
</dbReference>
<proteinExistence type="predicted"/>
<dbReference type="HOGENOM" id="CLU_041431_0_0_1"/>
<name>T1KBK2_TETUR</name>
<dbReference type="FunFam" id="3.30.40.10:FF:000110">
    <property type="entry name" value="E3 ubiquitin-protein ligase RNF34 isoform X1"/>
    <property type="match status" value="1"/>
</dbReference>
<feature type="compositionally biased region" description="Low complexity" evidence="5">
    <location>
        <begin position="288"/>
        <end position="333"/>
    </location>
</feature>
<feature type="region of interest" description="Disordered" evidence="5">
    <location>
        <begin position="77"/>
        <end position="112"/>
    </location>
</feature>
<feature type="domain" description="RING-type" evidence="6">
    <location>
        <begin position="429"/>
        <end position="464"/>
    </location>
</feature>
<dbReference type="InterPro" id="IPR013083">
    <property type="entry name" value="Znf_RING/FYVE/PHD"/>
</dbReference>
<dbReference type="SUPFAM" id="SSF68906">
    <property type="entry name" value="SAP domain"/>
    <property type="match status" value="1"/>
</dbReference>
<dbReference type="OMA" id="SYSGCCE"/>
<dbReference type="InterPro" id="IPR001841">
    <property type="entry name" value="Znf_RING"/>
</dbReference>
<dbReference type="KEGG" id="tut:107362247"/>
<evidence type="ECO:0000259" key="6">
    <source>
        <dbReference type="PROSITE" id="PS50089"/>
    </source>
</evidence>
<dbReference type="GO" id="GO:0043161">
    <property type="term" value="P:proteasome-mediated ubiquitin-dependent protein catabolic process"/>
    <property type="evidence" value="ECO:0007669"/>
    <property type="project" value="TreeGrafter"/>
</dbReference>
<keyword evidence="8" id="KW-1185">Reference proteome</keyword>
<evidence type="ECO:0000256" key="3">
    <source>
        <dbReference type="ARBA" id="ARBA00022833"/>
    </source>
</evidence>
<dbReference type="InterPro" id="IPR055111">
    <property type="entry name" value="RNF34_RFFL_HeH"/>
</dbReference>
<dbReference type="OrthoDB" id="3045089at2759"/>